<dbReference type="RefSeq" id="WP_011938554.1">
    <property type="nucleotide sequence ID" value="NC_009483.1"/>
</dbReference>
<keyword evidence="3" id="KW-1185">Reference proteome</keyword>
<dbReference type="KEGG" id="gur:Gura_1652"/>
<gene>
    <name evidence="2" type="ordered locus">Gura_1652</name>
</gene>
<dbReference type="Proteomes" id="UP000006695">
    <property type="component" value="Chromosome"/>
</dbReference>
<dbReference type="PANTHER" id="PTHR36451">
    <property type="entry name" value="PAPS-DEPENDENT SULFOTRANSFERASE STF3"/>
    <property type="match status" value="1"/>
</dbReference>
<evidence type="ECO:0000256" key="1">
    <source>
        <dbReference type="SAM" id="MobiDB-lite"/>
    </source>
</evidence>
<feature type="compositionally biased region" description="Polar residues" evidence="1">
    <location>
        <begin position="1"/>
        <end position="20"/>
    </location>
</feature>
<dbReference type="SUPFAM" id="SSF52540">
    <property type="entry name" value="P-loop containing nucleoside triphosphate hydrolases"/>
    <property type="match status" value="1"/>
</dbReference>
<evidence type="ECO:0000313" key="3">
    <source>
        <dbReference type="Proteomes" id="UP000006695"/>
    </source>
</evidence>
<accession>A5GEJ2</accession>
<reference evidence="2 3" key="1">
    <citation type="submission" date="2007-05" db="EMBL/GenBank/DDBJ databases">
        <title>Complete sequence of Geobacter uraniireducens Rf4.</title>
        <authorList>
            <consortium name="US DOE Joint Genome Institute"/>
            <person name="Copeland A."/>
            <person name="Lucas S."/>
            <person name="Lapidus A."/>
            <person name="Barry K."/>
            <person name="Detter J.C."/>
            <person name="Glavina del Rio T."/>
            <person name="Hammon N."/>
            <person name="Israni S."/>
            <person name="Dalin E."/>
            <person name="Tice H."/>
            <person name="Pitluck S."/>
            <person name="Chertkov O."/>
            <person name="Brettin T."/>
            <person name="Bruce D."/>
            <person name="Han C."/>
            <person name="Schmutz J."/>
            <person name="Larimer F."/>
            <person name="Land M."/>
            <person name="Hauser L."/>
            <person name="Kyrpides N."/>
            <person name="Mikhailova N."/>
            <person name="Shelobolina E."/>
            <person name="Aklujkar M."/>
            <person name="Lovley D."/>
            <person name="Richardson P."/>
        </authorList>
    </citation>
    <scope>NUCLEOTIDE SEQUENCE [LARGE SCALE GENOMIC DNA]</scope>
    <source>
        <strain evidence="2 3">Rf4</strain>
    </source>
</reference>
<dbReference type="HOGENOM" id="CLU_053496_0_0_7"/>
<sequence>MTQQGSKRQCTDMSSRTGYSANPDRGGFSMLLSGINAVNRFLQNNGHEFVRLDQTALLEKSCKRTGLDDFGDESFRQPLGILLQSFESDADLNLVGRISAKSEIVRMLCNRLRMVNDCKRNPEIRDEVVRRPLFITGLPRSGTTFLHALLAQDPACRSPQVWEVMHPSPPPETASYHVDPRIVETEKELKWLDILMPDFKRVHLIHARYPQECIAITGHAFMSYVFETMYQVSSYRIWHDKSDKRPVYEFHRQFLQHLQWRCPGTHWVLKAPSHLMALESLLHVYPDAEIVVTHRDPLKVLPSCASFTKVLREPFTNRLDKEQIGNEVSSRWEGSAWQALHFRQVNQGMGGHFCDVQYAELERDPMSVVRGIYRHFGRELTDKAELAMRRFVAENPKDKNGVHRYSLEEFGLDRVTEKRRFQFYMDYFGIPPEL</sequence>
<dbReference type="AlphaFoldDB" id="A5GEJ2"/>
<dbReference type="Gene3D" id="3.40.50.300">
    <property type="entry name" value="P-loop containing nucleotide triphosphate hydrolases"/>
    <property type="match status" value="1"/>
</dbReference>
<dbReference type="Pfam" id="PF13469">
    <property type="entry name" value="Sulfotransfer_3"/>
    <property type="match status" value="1"/>
</dbReference>
<name>A5GEJ2_GEOUR</name>
<dbReference type="InterPro" id="IPR027417">
    <property type="entry name" value="P-loop_NTPase"/>
</dbReference>
<protein>
    <recommendedName>
        <fullName evidence="4">Sulfotransferase</fullName>
    </recommendedName>
</protein>
<proteinExistence type="predicted"/>
<dbReference type="PANTHER" id="PTHR36451:SF1">
    <property type="entry name" value="OMEGA-HYDROXY-BETA-DIHYDROMENAQUINONE-9 SULFOTRANSFERASE STF3"/>
    <property type="match status" value="1"/>
</dbReference>
<evidence type="ECO:0008006" key="4">
    <source>
        <dbReference type="Google" id="ProtNLM"/>
    </source>
</evidence>
<dbReference type="InterPro" id="IPR052736">
    <property type="entry name" value="Stf3_sulfotransferase"/>
</dbReference>
<dbReference type="EMBL" id="CP000698">
    <property type="protein sequence ID" value="ABQ25847.1"/>
    <property type="molecule type" value="Genomic_DNA"/>
</dbReference>
<evidence type="ECO:0000313" key="2">
    <source>
        <dbReference type="EMBL" id="ABQ25847.1"/>
    </source>
</evidence>
<organism evidence="2 3">
    <name type="scientific">Geotalea uraniireducens (strain Rf4)</name>
    <name type="common">Geobacter uraniireducens</name>
    <dbReference type="NCBI Taxonomy" id="351605"/>
    <lineage>
        <taxon>Bacteria</taxon>
        <taxon>Pseudomonadati</taxon>
        <taxon>Thermodesulfobacteriota</taxon>
        <taxon>Desulfuromonadia</taxon>
        <taxon>Geobacterales</taxon>
        <taxon>Geobacteraceae</taxon>
        <taxon>Geotalea</taxon>
    </lineage>
</organism>
<feature type="region of interest" description="Disordered" evidence="1">
    <location>
        <begin position="1"/>
        <end position="21"/>
    </location>
</feature>
<dbReference type="STRING" id="351605.Gura_1652"/>